<organism evidence="7 8">
    <name type="scientific">Steroidobacter agaridevorans</name>
    <dbReference type="NCBI Taxonomy" id="2695856"/>
    <lineage>
        <taxon>Bacteria</taxon>
        <taxon>Pseudomonadati</taxon>
        <taxon>Pseudomonadota</taxon>
        <taxon>Gammaproteobacteria</taxon>
        <taxon>Steroidobacterales</taxon>
        <taxon>Steroidobacteraceae</taxon>
        <taxon>Steroidobacter</taxon>
    </lineage>
</organism>
<feature type="domain" description="GspD-like N0" evidence="6">
    <location>
        <begin position="37"/>
        <end position="98"/>
    </location>
</feature>
<feature type="domain" description="NolW-like" evidence="5">
    <location>
        <begin position="126"/>
        <end position="183"/>
    </location>
</feature>
<reference evidence="8" key="1">
    <citation type="submission" date="2020-01" db="EMBL/GenBank/DDBJ databases">
        <title>'Steroidobacter agaridevorans' sp. nov., agar-degrading bacteria isolated from rhizosphere soils.</title>
        <authorList>
            <person name="Ikenaga M."/>
            <person name="Kataoka M."/>
            <person name="Murouchi A."/>
            <person name="Katsuragi S."/>
            <person name="Sakai M."/>
        </authorList>
    </citation>
    <scope>NUCLEOTIDE SEQUENCE [LARGE SCALE GENOMIC DNA]</scope>
    <source>
        <strain evidence="8">YU21-B</strain>
    </source>
</reference>
<evidence type="ECO:0000256" key="2">
    <source>
        <dbReference type="ARBA" id="ARBA00022729"/>
    </source>
</evidence>
<evidence type="ECO:0000256" key="1">
    <source>
        <dbReference type="ARBA" id="ARBA00004370"/>
    </source>
</evidence>
<evidence type="ECO:0000313" key="8">
    <source>
        <dbReference type="Proteomes" id="UP000445000"/>
    </source>
</evidence>
<accession>A0A829Y982</accession>
<protein>
    <recommendedName>
        <fullName evidence="9">DUF302 domain-containing protein</fullName>
    </recommendedName>
</protein>
<dbReference type="Pfam" id="PF21305">
    <property type="entry name" value="type_II_gspD_N0"/>
    <property type="match status" value="1"/>
</dbReference>
<feature type="chain" id="PRO_5032795498" description="DUF302 domain-containing protein" evidence="4">
    <location>
        <begin position="26"/>
        <end position="199"/>
    </location>
</feature>
<dbReference type="Pfam" id="PF03958">
    <property type="entry name" value="Secretin_N"/>
    <property type="match status" value="1"/>
</dbReference>
<evidence type="ECO:0000256" key="3">
    <source>
        <dbReference type="ARBA" id="ARBA00023136"/>
    </source>
</evidence>
<dbReference type="GO" id="GO:0015627">
    <property type="term" value="C:type II protein secretion system complex"/>
    <property type="evidence" value="ECO:0007669"/>
    <property type="project" value="TreeGrafter"/>
</dbReference>
<dbReference type="InterPro" id="IPR050810">
    <property type="entry name" value="Bact_Secretion_Sys_Channel"/>
</dbReference>
<dbReference type="PANTHER" id="PTHR30332">
    <property type="entry name" value="PROBABLE GENERAL SECRETION PATHWAY PROTEIN D"/>
    <property type="match status" value="1"/>
</dbReference>
<dbReference type="EMBL" id="BLJN01000002">
    <property type="protein sequence ID" value="GFE79887.1"/>
    <property type="molecule type" value="Genomic_DNA"/>
</dbReference>
<keyword evidence="3" id="KW-0472">Membrane</keyword>
<dbReference type="InterPro" id="IPR038591">
    <property type="entry name" value="NolW-like_sf"/>
</dbReference>
<dbReference type="RefSeq" id="WP_161811642.1">
    <property type="nucleotide sequence ID" value="NZ_BLJN01000002.1"/>
</dbReference>
<comment type="subcellular location">
    <subcellularLocation>
        <location evidence="1">Membrane</location>
    </subcellularLocation>
</comment>
<name>A0A829Y982_9GAMM</name>
<evidence type="ECO:0000256" key="4">
    <source>
        <dbReference type="SAM" id="SignalP"/>
    </source>
</evidence>
<dbReference type="PANTHER" id="PTHR30332:SF24">
    <property type="entry name" value="SECRETIN GSPD-RELATED"/>
    <property type="match status" value="1"/>
</dbReference>
<feature type="signal peptide" evidence="4">
    <location>
        <begin position="1"/>
        <end position="25"/>
    </location>
</feature>
<proteinExistence type="predicted"/>
<gene>
    <name evidence="7" type="ORF">GCM10011487_18870</name>
</gene>
<sequence length="199" mass="20885">MKSRVCLFAHACAVLALLNAPHAPAESPAPASPSAVPITQVIAGTARKTGKKFLVERRVVGDVTVIGLDPDNLDYPTLLSVLELNGFSAVDDGKYVRVVPDANSRQFAGPVLTGGDGSYASAEYVTRILSVKNVPAAMLVPVLRPLVPQNGHLVALPCANKLILADTYANVKRMEKIVNALDAGGEPYTPEKCSPSTGN</sequence>
<evidence type="ECO:0008006" key="9">
    <source>
        <dbReference type="Google" id="ProtNLM"/>
    </source>
</evidence>
<dbReference type="GO" id="GO:0009306">
    <property type="term" value="P:protein secretion"/>
    <property type="evidence" value="ECO:0007669"/>
    <property type="project" value="TreeGrafter"/>
</dbReference>
<dbReference type="Gene3D" id="3.30.1370.120">
    <property type="match status" value="1"/>
</dbReference>
<dbReference type="AlphaFoldDB" id="A0A829Y982"/>
<dbReference type="InterPro" id="IPR005644">
    <property type="entry name" value="NolW-like"/>
</dbReference>
<comment type="caution">
    <text evidence="7">The sequence shown here is derived from an EMBL/GenBank/DDBJ whole genome shotgun (WGS) entry which is preliminary data.</text>
</comment>
<dbReference type="InterPro" id="IPR049371">
    <property type="entry name" value="GspD-like_N0"/>
</dbReference>
<dbReference type="Proteomes" id="UP000445000">
    <property type="component" value="Unassembled WGS sequence"/>
</dbReference>
<evidence type="ECO:0000259" key="5">
    <source>
        <dbReference type="Pfam" id="PF03958"/>
    </source>
</evidence>
<keyword evidence="8" id="KW-1185">Reference proteome</keyword>
<keyword evidence="2 4" id="KW-0732">Signal</keyword>
<dbReference type="GO" id="GO:0016020">
    <property type="term" value="C:membrane"/>
    <property type="evidence" value="ECO:0007669"/>
    <property type="project" value="UniProtKB-SubCell"/>
</dbReference>
<evidence type="ECO:0000313" key="7">
    <source>
        <dbReference type="EMBL" id="GFE79887.1"/>
    </source>
</evidence>
<evidence type="ECO:0000259" key="6">
    <source>
        <dbReference type="Pfam" id="PF21305"/>
    </source>
</evidence>